<accession>A0A645CL09</accession>
<dbReference type="GO" id="GO:0051287">
    <property type="term" value="F:NAD binding"/>
    <property type="evidence" value="ECO:0007669"/>
    <property type="project" value="InterPro"/>
</dbReference>
<evidence type="ECO:0000256" key="3">
    <source>
        <dbReference type="ARBA" id="ARBA00023002"/>
    </source>
</evidence>
<dbReference type="NCBIfam" id="NF009466">
    <property type="entry name" value="PRK12826.1-2"/>
    <property type="match status" value="1"/>
</dbReference>
<dbReference type="InterPro" id="IPR011284">
    <property type="entry name" value="3oxo_ACP_reduc"/>
</dbReference>
<dbReference type="GO" id="GO:0048038">
    <property type="term" value="F:quinone binding"/>
    <property type="evidence" value="ECO:0007669"/>
    <property type="project" value="TreeGrafter"/>
</dbReference>
<dbReference type="CDD" id="cd05333">
    <property type="entry name" value="BKR_SDR_c"/>
    <property type="match status" value="1"/>
</dbReference>
<evidence type="ECO:0000256" key="1">
    <source>
        <dbReference type="ARBA" id="ARBA00006484"/>
    </source>
</evidence>
<protein>
    <submittedName>
        <fullName evidence="5">3-oxoacyl-[acyl-carrier-protein] reductase FabG</fullName>
        <ecNumber evidence="5">1.1.1.100</ecNumber>
    </submittedName>
</protein>
<dbReference type="PRINTS" id="PR00081">
    <property type="entry name" value="GDHRDH"/>
</dbReference>
<evidence type="ECO:0000256" key="2">
    <source>
        <dbReference type="ARBA" id="ARBA00022857"/>
    </source>
</evidence>
<reference evidence="5" key="1">
    <citation type="submission" date="2019-08" db="EMBL/GenBank/DDBJ databases">
        <authorList>
            <person name="Kucharzyk K."/>
            <person name="Murdoch R.W."/>
            <person name="Higgins S."/>
            <person name="Loffler F."/>
        </authorList>
    </citation>
    <scope>NUCLEOTIDE SEQUENCE</scope>
</reference>
<comment type="caution">
    <text evidence="5">The sequence shown here is derived from an EMBL/GenBank/DDBJ whole genome shotgun (WGS) entry which is preliminary data.</text>
</comment>
<evidence type="ECO:0000313" key="5">
    <source>
        <dbReference type="EMBL" id="MPM77625.1"/>
    </source>
</evidence>
<gene>
    <name evidence="5" type="primary">fabG_102</name>
    <name evidence="5" type="ORF">SDC9_124632</name>
</gene>
<dbReference type="Pfam" id="PF13561">
    <property type="entry name" value="adh_short_C2"/>
    <property type="match status" value="1"/>
</dbReference>
<dbReference type="PANTHER" id="PTHR42760:SF133">
    <property type="entry name" value="3-OXOACYL-[ACYL-CARRIER-PROTEIN] REDUCTASE"/>
    <property type="match status" value="1"/>
</dbReference>
<dbReference type="InterPro" id="IPR020904">
    <property type="entry name" value="Sc_DH/Rdtase_CS"/>
</dbReference>
<dbReference type="NCBIfam" id="TIGR01830">
    <property type="entry name" value="3oxo_ACP_reduc"/>
    <property type="match status" value="1"/>
</dbReference>
<dbReference type="InterPro" id="IPR036291">
    <property type="entry name" value="NAD(P)-bd_dom_sf"/>
</dbReference>
<dbReference type="PANTHER" id="PTHR42760">
    <property type="entry name" value="SHORT-CHAIN DEHYDROGENASES/REDUCTASES FAMILY MEMBER"/>
    <property type="match status" value="1"/>
</dbReference>
<dbReference type="SMART" id="SM00822">
    <property type="entry name" value="PKS_KR"/>
    <property type="match status" value="1"/>
</dbReference>
<dbReference type="NCBIfam" id="NF005559">
    <property type="entry name" value="PRK07231.1"/>
    <property type="match status" value="1"/>
</dbReference>
<evidence type="ECO:0000259" key="4">
    <source>
        <dbReference type="SMART" id="SM00822"/>
    </source>
</evidence>
<dbReference type="PRINTS" id="PR00080">
    <property type="entry name" value="SDRFAMILY"/>
</dbReference>
<proteinExistence type="inferred from homology"/>
<keyword evidence="3 5" id="KW-0560">Oxidoreductase</keyword>
<dbReference type="FunFam" id="3.40.50.720:FF:000115">
    <property type="entry name" value="3-oxoacyl-[acyl-carrier-protein] reductase FabG"/>
    <property type="match status" value="1"/>
</dbReference>
<dbReference type="PROSITE" id="PS00061">
    <property type="entry name" value="ADH_SHORT"/>
    <property type="match status" value="1"/>
</dbReference>
<dbReference type="EMBL" id="VSSQ01028070">
    <property type="protein sequence ID" value="MPM77625.1"/>
    <property type="molecule type" value="Genomic_DNA"/>
</dbReference>
<feature type="domain" description="Ketoreductase" evidence="4">
    <location>
        <begin position="53"/>
        <end position="241"/>
    </location>
</feature>
<dbReference type="InterPro" id="IPR002347">
    <property type="entry name" value="SDR_fam"/>
</dbReference>
<organism evidence="5">
    <name type="scientific">bioreactor metagenome</name>
    <dbReference type="NCBI Taxonomy" id="1076179"/>
    <lineage>
        <taxon>unclassified sequences</taxon>
        <taxon>metagenomes</taxon>
        <taxon>ecological metagenomes</taxon>
    </lineage>
</organism>
<dbReference type="InterPro" id="IPR057326">
    <property type="entry name" value="KR_dom"/>
</dbReference>
<comment type="similarity">
    <text evidence="1">Belongs to the short-chain dehydrogenases/reductases (SDR) family.</text>
</comment>
<dbReference type="GO" id="GO:0004316">
    <property type="term" value="F:3-oxoacyl-[acyl-carrier-protein] reductase (NADPH) activity"/>
    <property type="evidence" value="ECO:0007669"/>
    <property type="project" value="UniProtKB-EC"/>
</dbReference>
<sequence length="293" mass="31010">MFQRQQRGNAGGGSYLTIVEYQPEAAGGKSRRPDFCRKGMQKIMSAEKRLEGKVALVTGGARGIGKAISARLAAEGASLALVDIMLDVAQATADEFAKQGVTARAYAANVANFAEAEATVAKVVEDFGKLDILVNNAGITRDTLMLRMTEEDFDKVIAVNLKGTFNFTKAAIRPMMKARSGKIVNIASVVGRMGNVGQANYAASKAGVIGLTKTVAKEFASRNIQANAVAPGYIITDMTGKLSEEAQQAFLRVIPMGRGGTPEDVANVVYFLASPDSDYVTGQVINIDGGMLM</sequence>
<dbReference type="EC" id="1.1.1.100" evidence="5"/>
<dbReference type="GO" id="GO:0006633">
    <property type="term" value="P:fatty acid biosynthetic process"/>
    <property type="evidence" value="ECO:0007669"/>
    <property type="project" value="InterPro"/>
</dbReference>
<dbReference type="SUPFAM" id="SSF51735">
    <property type="entry name" value="NAD(P)-binding Rossmann-fold domains"/>
    <property type="match status" value="1"/>
</dbReference>
<dbReference type="Gene3D" id="3.40.50.720">
    <property type="entry name" value="NAD(P)-binding Rossmann-like Domain"/>
    <property type="match status" value="1"/>
</dbReference>
<dbReference type="NCBIfam" id="NF004198">
    <property type="entry name" value="PRK05653.1-3"/>
    <property type="match status" value="1"/>
</dbReference>
<name>A0A645CL09_9ZZZZ</name>
<dbReference type="AlphaFoldDB" id="A0A645CL09"/>
<keyword evidence="2" id="KW-0521">NADP</keyword>